<dbReference type="Pfam" id="PF04101">
    <property type="entry name" value="Glyco_tran_28_C"/>
    <property type="match status" value="1"/>
</dbReference>
<dbReference type="PATRIC" id="fig|361041.3.peg.1091"/>
<dbReference type="RefSeq" id="WP_046142673.1">
    <property type="nucleotide sequence ID" value="NZ_LAJG01000015.1"/>
</dbReference>
<dbReference type="GO" id="GO:0016758">
    <property type="term" value="F:hexosyltransferase activity"/>
    <property type="evidence" value="ECO:0007669"/>
    <property type="project" value="InterPro"/>
</dbReference>
<name>A0A0F5LCC5_9HYPH</name>
<dbReference type="EMBL" id="LAJG01000015">
    <property type="protein sequence ID" value="KKB79267.1"/>
    <property type="molecule type" value="Genomic_DNA"/>
</dbReference>
<dbReference type="InterPro" id="IPR007235">
    <property type="entry name" value="Glyco_trans_28_C"/>
</dbReference>
<evidence type="ECO:0000259" key="1">
    <source>
        <dbReference type="Pfam" id="PF04101"/>
    </source>
</evidence>
<reference evidence="2 3" key="1">
    <citation type="submission" date="2015-03" db="EMBL/GenBank/DDBJ databases">
        <authorList>
            <person name="Hassan Y.I."/>
            <person name="Lepp D."/>
            <person name="Zhou T."/>
        </authorList>
    </citation>
    <scope>NUCLEOTIDE SEQUENCE [LARGE SCALE GENOMIC DNA]</scope>
    <source>
        <strain evidence="2 3">GH2-10</strain>
    </source>
</reference>
<dbReference type="STRING" id="361041.VW35_08710"/>
<sequence length="159" mass="17475">MILLTVGTQLPFDRLVSALDDLTGRFGLDVYGQVGISTVKPKNFPSVQNIAAQDFDQKFRSADVIVAHAGIGTVLSAQKYRKPIILFPRKASLGEHRNEHQTATCNQLENRPGIYVAWTESDLERLVADRASLKAASTDDVAAGRGSFVSNLRDYLEQL</sequence>
<feature type="domain" description="Glycosyl transferase family 28 C-terminal" evidence="1">
    <location>
        <begin position="2"/>
        <end position="136"/>
    </location>
</feature>
<accession>A0A0F5LCC5</accession>
<protein>
    <recommendedName>
        <fullName evidence="1">Glycosyl transferase family 28 C-terminal domain-containing protein</fullName>
    </recommendedName>
</protein>
<dbReference type="Proteomes" id="UP000033514">
    <property type="component" value="Unassembled WGS sequence"/>
</dbReference>
<dbReference type="SUPFAM" id="SSF53756">
    <property type="entry name" value="UDP-Glycosyltransferase/glycogen phosphorylase"/>
    <property type="match status" value="1"/>
</dbReference>
<evidence type="ECO:0000313" key="2">
    <source>
        <dbReference type="EMBL" id="KKB79267.1"/>
    </source>
</evidence>
<comment type="caution">
    <text evidence="2">The sequence shown here is derived from an EMBL/GenBank/DDBJ whole genome shotgun (WGS) entry which is preliminary data.</text>
</comment>
<proteinExistence type="predicted"/>
<dbReference type="Gene3D" id="3.40.50.2000">
    <property type="entry name" value="Glycogen Phosphorylase B"/>
    <property type="match status" value="1"/>
</dbReference>
<dbReference type="AlphaFoldDB" id="A0A0F5LCC5"/>
<dbReference type="OrthoDB" id="7186565at2"/>
<keyword evidence="3" id="KW-1185">Reference proteome</keyword>
<evidence type="ECO:0000313" key="3">
    <source>
        <dbReference type="Proteomes" id="UP000033514"/>
    </source>
</evidence>
<organism evidence="2 3">
    <name type="scientific">Devosia soli</name>
    <dbReference type="NCBI Taxonomy" id="361041"/>
    <lineage>
        <taxon>Bacteria</taxon>
        <taxon>Pseudomonadati</taxon>
        <taxon>Pseudomonadota</taxon>
        <taxon>Alphaproteobacteria</taxon>
        <taxon>Hyphomicrobiales</taxon>
        <taxon>Devosiaceae</taxon>
        <taxon>Devosia</taxon>
    </lineage>
</organism>
<gene>
    <name evidence="2" type="ORF">VW35_08710</name>
</gene>